<gene>
    <name evidence="2" type="ORF">TRITD_3Av1G053960</name>
</gene>
<dbReference type="Gramene" id="TRITD3Av1G053960.1">
    <property type="protein sequence ID" value="TRITD3Av1G053960.1"/>
    <property type="gene ID" value="TRITD3Av1G053960"/>
</dbReference>
<evidence type="ECO:0000313" key="2">
    <source>
        <dbReference type="EMBL" id="VAH58914.1"/>
    </source>
</evidence>
<name>A0A9R0REF0_TRITD</name>
<sequence length="156" mass="17517">MCKCTLLERPSATRRPNATRPPPASVLPSTTRPPRASVLPSTTTLKTPSLAHTIWILLETGNNFKATCHKVSLNALSQLVAIALETSWMDRAPQMDMGRRLMETLREDKFAKKAPAHTERRGCYYTTIPLRFGIYNKVNGQWLAIRIISCPITQKL</sequence>
<dbReference type="Proteomes" id="UP000324705">
    <property type="component" value="Chromosome 3A"/>
</dbReference>
<dbReference type="AlphaFoldDB" id="A0A9R0REF0"/>
<organism evidence="2 3">
    <name type="scientific">Triticum turgidum subsp. durum</name>
    <name type="common">Durum wheat</name>
    <name type="synonym">Triticum durum</name>
    <dbReference type="NCBI Taxonomy" id="4567"/>
    <lineage>
        <taxon>Eukaryota</taxon>
        <taxon>Viridiplantae</taxon>
        <taxon>Streptophyta</taxon>
        <taxon>Embryophyta</taxon>
        <taxon>Tracheophyta</taxon>
        <taxon>Spermatophyta</taxon>
        <taxon>Magnoliopsida</taxon>
        <taxon>Liliopsida</taxon>
        <taxon>Poales</taxon>
        <taxon>Poaceae</taxon>
        <taxon>BOP clade</taxon>
        <taxon>Pooideae</taxon>
        <taxon>Triticodae</taxon>
        <taxon>Triticeae</taxon>
        <taxon>Triticinae</taxon>
        <taxon>Triticum</taxon>
    </lineage>
</organism>
<evidence type="ECO:0000256" key="1">
    <source>
        <dbReference type="SAM" id="MobiDB-lite"/>
    </source>
</evidence>
<feature type="region of interest" description="Disordered" evidence="1">
    <location>
        <begin position="9"/>
        <end position="42"/>
    </location>
</feature>
<dbReference type="EMBL" id="LT934115">
    <property type="protein sequence ID" value="VAH58914.1"/>
    <property type="molecule type" value="Genomic_DNA"/>
</dbReference>
<proteinExistence type="predicted"/>
<reference evidence="2 3" key="1">
    <citation type="submission" date="2017-09" db="EMBL/GenBank/DDBJ databases">
        <authorList>
            <consortium name="International Durum Wheat Genome Sequencing Consortium (IDWGSC)"/>
            <person name="Milanesi L."/>
        </authorList>
    </citation>
    <scope>NUCLEOTIDE SEQUENCE [LARGE SCALE GENOMIC DNA]</scope>
    <source>
        <strain evidence="3">cv. Svevo</strain>
    </source>
</reference>
<accession>A0A9R0REF0</accession>
<evidence type="ECO:0000313" key="3">
    <source>
        <dbReference type="Proteomes" id="UP000324705"/>
    </source>
</evidence>
<protein>
    <submittedName>
        <fullName evidence="2">Uncharacterized protein</fullName>
    </submittedName>
</protein>
<keyword evidence="3" id="KW-1185">Reference proteome</keyword>
<feature type="compositionally biased region" description="Low complexity" evidence="1">
    <location>
        <begin position="9"/>
        <end position="18"/>
    </location>
</feature>